<feature type="region of interest" description="Disordered" evidence="1">
    <location>
        <begin position="67"/>
        <end position="91"/>
    </location>
</feature>
<name>A0A1E5Q0J4_9ACTN</name>
<evidence type="ECO:0000256" key="1">
    <source>
        <dbReference type="SAM" id="MobiDB-lite"/>
    </source>
</evidence>
<accession>A0A1E5Q0J4</accession>
<evidence type="ECO:0000313" key="3">
    <source>
        <dbReference type="Proteomes" id="UP000095705"/>
    </source>
</evidence>
<protein>
    <submittedName>
        <fullName evidence="2">Uncharacterized protein</fullName>
    </submittedName>
</protein>
<proteinExistence type="predicted"/>
<organism evidence="2 3">
    <name type="scientific">Streptomyces subrutilus</name>
    <dbReference type="NCBI Taxonomy" id="36818"/>
    <lineage>
        <taxon>Bacteria</taxon>
        <taxon>Bacillati</taxon>
        <taxon>Actinomycetota</taxon>
        <taxon>Actinomycetes</taxon>
        <taxon>Kitasatosporales</taxon>
        <taxon>Streptomycetaceae</taxon>
        <taxon>Streptomyces</taxon>
    </lineage>
</organism>
<feature type="region of interest" description="Disordered" evidence="1">
    <location>
        <begin position="1"/>
        <end position="23"/>
    </location>
</feature>
<sequence>MPRPWRDSSFVTESTGDGMSSVTTSTTQWLKVQAFSSTAGVCTRTFAVPRSPHPLLSAELGQGDVGTHAADTLSTGRAPSLVSPLVGVPGG</sequence>
<evidence type="ECO:0000313" key="2">
    <source>
        <dbReference type="EMBL" id="OEJ35246.1"/>
    </source>
</evidence>
<reference evidence="2 3" key="1">
    <citation type="submission" date="2016-08" db="EMBL/GenBank/DDBJ databases">
        <title>The complete genome of Streptomyces subrutilus 10-1-1.</title>
        <authorList>
            <person name="Chen X."/>
        </authorList>
    </citation>
    <scope>NUCLEOTIDE SEQUENCE [LARGE SCALE GENOMIC DNA]</scope>
    <source>
        <strain evidence="2 3">10-1-1</strain>
    </source>
</reference>
<dbReference type="Proteomes" id="UP000095705">
    <property type="component" value="Unassembled WGS sequence"/>
</dbReference>
<keyword evidence="3" id="KW-1185">Reference proteome</keyword>
<gene>
    <name evidence="2" type="ORF">BGK67_31605</name>
</gene>
<dbReference type="AlphaFoldDB" id="A0A1E5Q0J4"/>
<feature type="compositionally biased region" description="Polar residues" evidence="1">
    <location>
        <begin position="9"/>
        <end position="23"/>
    </location>
</feature>
<comment type="caution">
    <text evidence="2">The sequence shown here is derived from an EMBL/GenBank/DDBJ whole genome shotgun (WGS) entry which is preliminary data.</text>
</comment>
<dbReference type="EMBL" id="MEHK01000001">
    <property type="protein sequence ID" value="OEJ35246.1"/>
    <property type="molecule type" value="Genomic_DNA"/>
</dbReference>